<dbReference type="InterPro" id="IPR000415">
    <property type="entry name" value="Nitroreductase-like"/>
</dbReference>
<dbReference type="InterPro" id="IPR033877">
    <property type="entry name" value="Frm2/Hbn1"/>
</dbReference>
<dbReference type="EMBL" id="FODF01000007">
    <property type="protein sequence ID" value="SEN65302.1"/>
    <property type="molecule type" value="Genomic_DNA"/>
</dbReference>
<dbReference type="InterPro" id="IPR029479">
    <property type="entry name" value="Nitroreductase"/>
</dbReference>
<evidence type="ECO:0000256" key="3">
    <source>
        <dbReference type="ARBA" id="ARBA00023002"/>
    </source>
</evidence>
<dbReference type="STRING" id="215200.SAMN05216454_10794"/>
<protein>
    <recommendedName>
        <fullName evidence="4">Nitroreductase domain-containing protein</fullName>
    </recommendedName>
</protein>
<accession>A0A1H8IAN9</accession>
<dbReference type="GO" id="GO:0034599">
    <property type="term" value="P:cellular response to oxidative stress"/>
    <property type="evidence" value="ECO:0007669"/>
    <property type="project" value="InterPro"/>
</dbReference>
<keyword evidence="3" id="KW-0560">Oxidoreductase</keyword>
<evidence type="ECO:0000313" key="6">
    <source>
        <dbReference type="Proteomes" id="UP000199512"/>
    </source>
</evidence>
<dbReference type="OrthoDB" id="9810617at2"/>
<comment type="subcellular location">
    <subcellularLocation>
        <location evidence="1">Cytoplasm</location>
    </subcellularLocation>
</comment>
<dbReference type="SUPFAM" id="SSF55469">
    <property type="entry name" value="FMN-dependent nitroreductase-like"/>
    <property type="match status" value="1"/>
</dbReference>
<dbReference type="Pfam" id="PF00881">
    <property type="entry name" value="Nitroreductase"/>
    <property type="match status" value="1"/>
</dbReference>
<keyword evidence="6" id="KW-1185">Reference proteome</keyword>
<feature type="domain" description="Nitroreductase" evidence="4">
    <location>
        <begin position="5"/>
        <end position="166"/>
    </location>
</feature>
<dbReference type="FunFam" id="3.40.109.10:FF:000001">
    <property type="entry name" value="Nitroreductase family"/>
    <property type="match status" value="1"/>
</dbReference>
<dbReference type="GO" id="GO:0016491">
    <property type="term" value="F:oxidoreductase activity"/>
    <property type="evidence" value="ECO:0007669"/>
    <property type="project" value="UniProtKB-KW"/>
</dbReference>
<keyword evidence="2" id="KW-0963">Cytoplasm</keyword>
<evidence type="ECO:0000313" key="5">
    <source>
        <dbReference type="EMBL" id="SEN65302.1"/>
    </source>
</evidence>
<reference evidence="5 6" key="1">
    <citation type="submission" date="2016-10" db="EMBL/GenBank/DDBJ databases">
        <authorList>
            <person name="de Groot N.N."/>
        </authorList>
    </citation>
    <scope>NUCLEOTIDE SEQUENCE [LARGE SCALE GENOMIC DNA]</scope>
    <source>
        <strain evidence="5 6">Calf135</strain>
    </source>
</reference>
<dbReference type="Proteomes" id="UP000199512">
    <property type="component" value="Unassembled WGS sequence"/>
</dbReference>
<gene>
    <name evidence="5" type="ORF">SAMN05216454_10794</name>
</gene>
<dbReference type="GO" id="GO:0005737">
    <property type="term" value="C:cytoplasm"/>
    <property type="evidence" value="ECO:0007669"/>
    <property type="project" value="UniProtKB-SubCell"/>
</dbReference>
<dbReference type="Gene3D" id="3.40.109.10">
    <property type="entry name" value="NADH Oxidase"/>
    <property type="match status" value="1"/>
</dbReference>
<dbReference type="PANTHER" id="PTHR43035:SF1">
    <property type="entry name" value="FATTY ACID REPRESSION MUTANT PROTEIN 2-RELATED"/>
    <property type="match status" value="1"/>
</dbReference>
<sequence>MIEALRKRRTYYNLGKEIPVSEEEVFDFIKEATELVPDAFDMKSTRIVVLSGEKQEELWDKIYDEFEGKVPREKIDGFKNAFGTILYFYDDEVVKGLQEQFPPYADNFPNWAMQSSAMLQISIWSGLREMNIGANIQHYNPVIDDMIRNLYNLPDSYKLVGQMPFGEILSEPSAKEKEDISKRVIILP</sequence>
<dbReference type="AlphaFoldDB" id="A0A1H8IAN9"/>
<proteinExistence type="predicted"/>
<name>A0A1H8IAN9_9FIRM</name>
<organism evidence="5 6">
    <name type="scientific">Peptostreptococcus russellii</name>
    <dbReference type="NCBI Taxonomy" id="215200"/>
    <lineage>
        <taxon>Bacteria</taxon>
        <taxon>Bacillati</taxon>
        <taxon>Bacillota</taxon>
        <taxon>Clostridia</taxon>
        <taxon>Peptostreptococcales</taxon>
        <taxon>Peptostreptococcaceae</taxon>
        <taxon>Peptostreptococcus</taxon>
    </lineage>
</organism>
<evidence type="ECO:0000256" key="2">
    <source>
        <dbReference type="ARBA" id="ARBA00022490"/>
    </source>
</evidence>
<evidence type="ECO:0000256" key="1">
    <source>
        <dbReference type="ARBA" id="ARBA00004496"/>
    </source>
</evidence>
<evidence type="ECO:0000259" key="4">
    <source>
        <dbReference type="Pfam" id="PF00881"/>
    </source>
</evidence>
<dbReference type="PANTHER" id="PTHR43035">
    <property type="entry name" value="FATTY ACID REPRESSION MUTANT PROTEIN 2-RELATED"/>
    <property type="match status" value="1"/>
</dbReference>
<dbReference type="RefSeq" id="WP_091975600.1">
    <property type="nucleotide sequence ID" value="NZ_CAUWDX010000040.1"/>
</dbReference>
<dbReference type="CDD" id="cd02140">
    <property type="entry name" value="Frm2-like"/>
    <property type="match status" value="1"/>
</dbReference>